<evidence type="ECO:0000313" key="2">
    <source>
        <dbReference type="Proteomes" id="UP001567538"/>
    </source>
</evidence>
<proteinExistence type="predicted"/>
<evidence type="ECO:0000313" key="1">
    <source>
        <dbReference type="EMBL" id="KAL1555281.1"/>
    </source>
</evidence>
<gene>
    <name evidence="1" type="ORF">AAHA92_15744</name>
</gene>
<sequence>MLLGGCYIPLGVVRLKSGVQQMQMGRHPIYSAGYSRCSQAREMAKRRAISNSQRPTPVKHHEKLLSDIDKGRNRTLWKPGGKRFKIV</sequence>
<name>A0ABD1HJQ7_SALDI</name>
<reference evidence="1 2" key="1">
    <citation type="submission" date="2024-06" db="EMBL/GenBank/DDBJ databases">
        <title>A chromosome level genome sequence of Diviner's sage (Salvia divinorum).</title>
        <authorList>
            <person name="Ford S.A."/>
            <person name="Ro D.-K."/>
            <person name="Ness R.W."/>
            <person name="Phillips M.A."/>
        </authorList>
    </citation>
    <scope>NUCLEOTIDE SEQUENCE [LARGE SCALE GENOMIC DNA]</scope>
    <source>
        <strain evidence="1">SAF-2024a</strain>
        <tissue evidence="1">Leaf</tissue>
    </source>
</reference>
<dbReference type="EMBL" id="JBEAFC010000006">
    <property type="protein sequence ID" value="KAL1555281.1"/>
    <property type="molecule type" value="Genomic_DNA"/>
</dbReference>
<comment type="caution">
    <text evidence="1">The sequence shown here is derived from an EMBL/GenBank/DDBJ whole genome shotgun (WGS) entry which is preliminary data.</text>
</comment>
<keyword evidence="2" id="KW-1185">Reference proteome</keyword>
<accession>A0ABD1HJQ7</accession>
<protein>
    <submittedName>
        <fullName evidence="1">Uncharacterized protein</fullName>
    </submittedName>
</protein>
<dbReference type="AlphaFoldDB" id="A0ABD1HJQ7"/>
<dbReference type="Proteomes" id="UP001567538">
    <property type="component" value="Unassembled WGS sequence"/>
</dbReference>
<organism evidence="1 2">
    <name type="scientific">Salvia divinorum</name>
    <name type="common">Maria pastora</name>
    <name type="synonym">Diviner's sage</name>
    <dbReference type="NCBI Taxonomy" id="28513"/>
    <lineage>
        <taxon>Eukaryota</taxon>
        <taxon>Viridiplantae</taxon>
        <taxon>Streptophyta</taxon>
        <taxon>Embryophyta</taxon>
        <taxon>Tracheophyta</taxon>
        <taxon>Spermatophyta</taxon>
        <taxon>Magnoliopsida</taxon>
        <taxon>eudicotyledons</taxon>
        <taxon>Gunneridae</taxon>
        <taxon>Pentapetalae</taxon>
        <taxon>asterids</taxon>
        <taxon>lamiids</taxon>
        <taxon>Lamiales</taxon>
        <taxon>Lamiaceae</taxon>
        <taxon>Nepetoideae</taxon>
        <taxon>Mentheae</taxon>
        <taxon>Salviinae</taxon>
        <taxon>Salvia</taxon>
        <taxon>Salvia subgen. Calosphace</taxon>
    </lineage>
</organism>